<dbReference type="InterPro" id="IPR007185">
    <property type="entry name" value="DNA_pol_a/d/e_bsu"/>
</dbReference>
<dbReference type="AlphaFoldDB" id="A0AAJ7FCF8"/>
<proteinExistence type="inferred from homology"/>
<feature type="region of interest" description="Disordered" evidence="7">
    <location>
        <begin position="107"/>
        <end position="132"/>
    </location>
</feature>
<dbReference type="Pfam" id="PF22062">
    <property type="entry name" value="OB_DPOA2"/>
    <property type="match status" value="1"/>
</dbReference>
<feature type="domain" description="DNA polymerase alpha subunit B N-terminal" evidence="9">
    <location>
        <begin position="5"/>
        <end position="73"/>
    </location>
</feature>
<evidence type="ECO:0000256" key="7">
    <source>
        <dbReference type="SAM" id="MobiDB-lite"/>
    </source>
</evidence>
<keyword evidence="5 6" id="KW-0539">Nucleus</keyword>
<sequence>MVAKEALIEQFQALGSNVEDNAVLNKCLDLCDSYGIDEETFVEIWVAFSVPRYKSLDPTLEGLGQLERIELKKGNKLRVEKDLSKLAVYNSCNSKQYNENDDLLEMYGGRTPTTPKVKRLRSPESDTPESENKVRAVENQFSPVTYSQTPITPTRKSSRSSSGKVLLSFGEGVVSWKNNDKTRVEVEKTEDPHVPAKAMYMFELLSKKFSIMNLLCQDVGTRICEYWHRQKNDDVPITWNVRSKSLTYFRTWGKVVHEMKGKLNNKSVMLVGCKTPLGQNKSSCVRMDLSNVEQYSLFPGQIIAVECKNPTEDLLIVKEIFAHNYAPPSKPPQLLQNLHVMVAAGPFTPMDNLNYGPLWDLMKQVVQNEPHLLILIGPFIEFTHPEIEKGTIADTFQELFEQLVSKMMTQLQGTCTQVVLIPSNRDAHHDPIYPTPEFFVSKAVQNPNLHLMPDPCMLSVQGFTVGVTSVDSLMHLGREEITSNMMGMDKLGRLANHLLSQSCYYPLYPPAEEVNVDMTLWEKYAFMDQQPHLLILPSAMRHFCKTIKGCVVLNPERANKYLYARLVIKPAVAGVWNQDKVSCEILQI</sequence>
<reference evidence="12" key="1">
    <citation type="submission" date="2025-08" db="UniProtKB">
        <authorList>
            <consortium name="RefSeq"/>
        </authorList>
    </citation>
    <scope>IDENTIFICATION</scope>
</reference>
<evidence type="ECO:0000259" key="8">
    <source>
        <dbReference type="Pfam" id="PF04042"/>
    </source>
</evidence>
<dbReference type="GeneID" id="107262859"/>
<dbReference type="InterPro" id="IPR054300">
    <property type="entry name" value="OB_DPOA2"/>
</dbReference>
<dbReference type="RefSeq" id="XP_015584966.1">
    <property type="nucleotide sequence ID" value="XM_015729480.2"/>
</dbReference>
<dbReference type="PANTHER" id="PTHR23061">
    <property type="entry name" value="DNA POLYMERASE 2 ALPHA 70 KDA SUBUNIT"/>
    <property type="match status" value="1"/>
</dbReference>
<dbReference type="Gene3D" id="1.10.8.530">
    <property type="entry name" value="DNA polymerase alpha-primase, subunit B, N-terminal domain"/>
    <property type="match status" value="1"/>
</dbReference>
<feature type="domain" description="DNA polymerase alpha subunit B OB" evidence="10">
    <location>
        <begin position="243"/>
        <end position="321"/>
    </location>
</feature>
<dbReference type="PANTHER" id="PTHR23061:SF12">
    <property type="entry name" value="DNA POLYMERASE ALPHA SUBUNIT B"/>
    <property type="match status" value="1"/>
</dbReference>
<dbReference type="Pfam" id="PF04042">
    <property type="entry name" value="DNA_pol_E_B"/>
    <property type="match status" value="1"/>
</dbReference>
<name>A0AAJ7FCF8_CEPCN</name>
<comment type="subcellular location">
    <subcellularLocation>
        <location evidence="1 6">Nucleus</location>
    </subcellularLocation>
</comment>
<organism evidence="11 12">
    <name type="scientific">Cephus cinctus</name>
    <name type="common">Wheat stem sawfly</name>
    <dbReference type="NCBI Taxonomy" id="211228"/>
    <lineage>
        <taxon>Eukaryota</taxon>
        <taxon>Metazoa</taxon>
        <taxon>Ecdysozoa</taxon>
        <taxon>Arthropoda</taxon>
        <taxon>Hexapoda</taxon>
        <taxon>Insecta</taxon>
        <taxon>Pterygota</taxon>
        <taxon>Neoptera</taxon>
        <taxon>Endopterygota</taxon>
        <taxon>Hymenoptera</taxon>
        <taxon>Cephoidea</taxon>
        <taxon>Cephidae</taxon>
        <taxon>Cephus</taxon>
    </lineage>
</organism>
<dbReference type="InterPro" id="IPR043034">
    <property type="entry name" value="DNA_pol_alpha_B_N_sf"/>
</dbReference>
<keyword evidence="11" id="KW-1185">Reference proteome</keyword>
<evidence type="ECO:0000259" key="10">
    <source>
        <dbReference type="Pfam" id="PF22062"/>
    </source>
</evidence>
<evidence type="ECO:0000256" key="6">
    <source>
        <dbReference type="PIRNR" id="PIRNR018300"/>
    </source>
</evidence>
<keyword evidence="4 6" id="KW-0235">DNA replication</keyword>
<feature type="domain" description="DNA polymerase alpha/delta/epsilon subunit B" evidence="8">
    <location>
        <begin position="340"/>
        <end position="545"/>
    </location>
</feature>
<evidence type="ECO:0000313" key="11">
    <source>
        <dbReference type="Proteomes" id="UP000694920"/>
    </source>
</evidence>
<dbReference type="GO" id="GO:0003677">
    <property type="term" value="F:DNA binding"/>
    <property type="evidence" value="ECO:0007669"/>
    <property type="project" value="InterPro"/>
</dbReference>
<gene>
    <name evidence="12" type="primary">LOC107262859</name>
</gene>
<evidence type="ECO:0000313" key="12">
    <source>
        <dbReference type="RefSeq" id="XP_015584966.1"/>
    </source>
</evidence>
<evidence type="ECO:0000256" key="5">
    <source>
        <dbReference type="ARBA" id="ARBA00023242"/>
    </source>
</evidence>
<dbReference type="InterPro" id="IPR013627">
    <property type="entry name" value="Pol_alpha_B_N"/>
</dbReference>
<dbReference type="Pfam" id="PF08418">
    <property type="entry name" value="Pol_alpha_B_N"/>
    <property type="match status" value="1"/>
</dbReference>
<dbReference type="Proteomes" id="UP000694920">
    <property type="component" value="Unplaced"/>
</dbReference>
<evidence type="ECO:0000256" key="1">
    <source>
        <dbReference type="ARBA" id="ARBA00004123"/>
    </source>
</evidence>
<dbReference type="InterPro" id="IPR016722">
    <property type="entry name" value="DNA_pol_alpha_bsu"/>
</dbReference>
<evidence type="ECO:0000256" key="3">
    <source>
        <dbReference type="ARBA" id="ARBA00018596"/>
    </source>
</evidence>
<dbReference type="KEGG" id="ccin:107262859"/>
<evidence type="ECO:0000256" key="2">
    <source>
        <dbReference type="ARBA" id="ARBA00007299"/>
    </source>
</evidence>
<comment type="function">
    <text evidence="6">Accessory subunit of the DNA polymerase alpha complex (also known as the alpha DNA polymerase-primase complex) which plays an essential role in the initiation of DNA synthesis.</text>
</comment>
<evidence type="ECO:0000256" key="4">
    <source>
        <dbReference type="ARBA" id="ARBA00022705"/>
    </source>
</evidence>
<dbReference type="PIRSF" id="PIRSF018300">
    <property type="entry name" value="DNA_pol_alph_2"/>
    <property type="match status" value="1"/>
</dbReference>
<dbReference type="Gene3D" id="3.60.21.60">
    <property type="match status" value="2"/>
</dbReference>
<accession>A0AAJ7FCF8</accession>
<dbReference type="GO" id="GO:0005658">
    <property type="term" value="C:alpha DNA polymerase:primase complex"/>
    <property type="evidence" value="ECO:0007669"/>
    <property type="project" value="TreeGrafter"/>
</dbReference>
<comment type="similarity">
    <text evidence="2 6">Belongs to the DNA polymerase alpha subunit B family.</text>
</comment>
<dbReference type="GO" id="GO:0006270">
    <property type="term" value="P:DNA replication initiation"/>
    <property type="evidence" value="ECO:0007669"/>
    <property type="project" value="TreeGrafter"/>
</dbReference>
<evidence type="ECO:0000259" key="9">
    <source>
        <dbReference type="Pfam" id="PF08418"/>
    </source>
</evidence>
<protein>
    <recommendedName>
        <fullName evidence="3 6">DNA polymerase alpha subunit B</fullName>
    </recommendedName>
</protein>
<dbReference type="CTD" id="136028709"/>